<dbReference type="Proteomes" id="UP001163603">
    <property type="component" value="Chromosome 15"/>
</dbReference>
<comment type="caution">
    <text evidence="1">The sequence shown here is derived from an EMBL/GenBank/DDBJ whole genome shotgun (WGS) entry which is preliminary data.</text>
</comment>
<keyword evidence="2" id="KW-1185">Reference proteome</keyword>
<reference evidence="2" key="1">
    <citation type="journal article" date="2023" name="G3 (Bethesda)">
        <title>Genome assembly and association tests identify interacting loci associated with vigor, precocity, and sex in interspecific pistachio rootstocks.</title>
        <authorList>
            <person name="Palmer W."/>
            <person name="Jacygrad E."/>
            <person name="Sagayaradj S."/>
            <person name="Cavanaugh K."/>
            <person name="Han R."/>
            <person name="Bertier L."/>
            <person name="Beede B."/>
            <person name="Kafkas S."/>
            <person name="Golino D."/>
            <person name="Preece J."/>
            <person name="Michelmore R."/>
        </authorList>
    </citation>
    <scope>NUCLEOTIDE SEQUENCE [LARGE SCALE GENOMIC DNA]</scope>
</reference>
<dbReference type="EMBL" id="CM047750">
    <property type="protein sequence ID" value="KAJ0007598.1"/>
    <property type="molecule type" value="Genomic_DNA"/>
</dbReference>
<sequence length="155" mass="17072">MASSSTEKLPHVLAVDDSSVDRNIIQQLLLTNSACRVTTAENGEKALEFLGLAHGQDSCTCNSDLEVNLVITDYSMPGMTGYELLKKMKESPTMKNIPVVILSSENNPRRIEQCKKEGANGFYKKPLTLTDIDQLVSSVKGISYPSKKKHIIARE</sequence>
<evidence type="ECO:0000313" key="2">
    <source>
        <dbReference type="Proteomes" id="UP001163603"/>
    </source>
</evidence>
<accession>A0ACC0WZY2</accession>
<organism evidence="1 2">
    <name type="scientific">Pistacia integerrima</name>
    <dbReference type="NCBI Taxonomy" id="434235"/>
    <lineage>
        <taxon>Eukaryota</taxon>
        <taxon>Viridiplantae</taxon>
        <taxon>Streptophyta</taxon>
        <taxon>Embryophyta</taxon>
        <taxon>Tracheophyta</taxon>
        <taxon>Spermatophyta</taxon>
        <taxon>Magnoliopsida</taxon>
        <taxon>eudicotyledons</taxon>
        <taxon>Gunneridae</taxon>
        <taxon>Pentapetalae</taxon>
        <taxon>rosids</taxon>
        <taxon>malvids</taxon>
        <taxon>Sapindales</taxon>
        <taxon>Anacardiaceae</taxon>
        <taxon>Pistacia</taxon>
    </lineage>
</organism>
<protein>
    <submittedName>
        <fullName evidence="1">Uncharacterized protein</fullName>
    </submittedName>
</protein>
<evidence type="ECO:0000313" key="1">
    <source>
        <dbReference type="EMBL" id="KAJ0007598.1"/>
    </source>
</evidence>
<gene>
    <name evidence="1" type="ORF">Pint_30661</name>
</gene>
<name>A0ACC0WZY2_9ROSI</name>
<proteinExistence type="predicted"/>